<feature type="signal peptide" evidence="1">
    <location>
        <begin position="1"/>
        <end position="25"/>
    </location>
</feature>
<dbReference type="Proteomes" id="UP000663828">
    <property type="component" value="Unassembled WGS sequence"/>
</dbReference>
<dbReference type="PROSITE" id="PS51257">
    <property type="entry name" value="PROKAR_LIPOPROTEIN"/>
    <property type="match status" value="1"/>
</dbReference>
<name>A0A815ZT55_ADIRI</name>
<protein>
    <submittedName>
        <fullName evidence="3">Uncharacterized protein</fullName>
    </submittedName>
</protein>
<keyword evidence="1" id="KW-0732">Signal</keyword>
<proteinExistence type="predicted"/>
<keyword evidence="4" id="KW-1185">Reference proteome</keyword>
<dbReference type="EMBL" id="CAJNOR010006148">
    <property type="protein sequence ID" value="CAF1587147.1"/>
    <property type="molecule type" value="Genomic_DNA"/>
</dbReference>
<evidence type="ECO:0000313" key="3">
    <source>
        <dbReference type="EMBL" id="CAF1587147.1"/>
    </source>
</evidence>
<feature type="chain" id="PRO_5036412585" evidence="1">
    <location>
        <begin position="26"/>
        <end position="104"/>
    </location>
</feature>
<evidence type="ECO:0000313" key="4">
    <source>
        <dbReference type="Proteomes" id="UP000663828"/>
    </source>
</evidence>
<accession>A0A815ZT55</accession>
<dbReference type="OrthoDB" id="10005560at2759"/>
<dbReference type="EMBL" id="CAJNOJ010000434">
    <property type="protein sequence ID" value="CAF1447077.1"/>
    <property type="molecule type" value="Genomic_DNA"/>
</dbReference>
<organism evidence="3 4">
    <name type="scientific">Adineta ricciae</name>
    <name type="common">Rotifer</name>
    <dbReference type="NCBI Taxonomy" id="249248"/>
    <lineage>
        <taxon>Eukaryota</taxon>
        <taxon>Metazoa</taxon>
        <taxon>Spiralia</taxon>
        <taxon>Gnathifera</taxon>
        <taxon>Rotifera</taxon>
        <taxon>Eurotatoria</taxon>
        <taxon>Bdelloidea</taxon>
        <taxon>Adinetida</taxon>
        <taxon>Adinetidae</taxon>
        <taxon>Adineta</taxon>
    </lineage>
</organism>
<evidence type="ECO:0000313" key="2">
    <source>
        <dbReference type="EMBL" id="CAF1447077.1"/>
    </source>
</evidence>
<reference evidence="3" key="1">
    <citation type="submission" date="2021-02" db="EMBL/GenBank/DDBJ databases">
        <authorList>
            <person name="Nowell W R."/>
        </authorList>
    </citation>
    <scope>NUCLEOTIDE SEQUENCE</scope>
</reference>
<dbReference type="AlphaFoldDB" id="A0A815ZT55"/>
<sequence length="104" mass="11881">MFTKIGSSLVLLTIACLALFNFISAIPTNVEEQDDKQSVGTLLERFGIDHDYLAGNHRNNNDDDHENHAVMLKRRAMKRKWAKFFQGSESPYAIAFPALIRSRR</sequence>
<gene>
    <name evidence="2" type="ORF">EDS130_LOCUS39278</name>
    <name evidence="3" type="ORF">XAT740_LOCUS46149</name>
</gene>
<evidence type="ECO:0000256" key="1">
    <source>
        <dbReference type="SAM" id="SignalP"/>
    </source>
</evidence>
<comment type="caution">
    <text evidence="3">The sequence shown here is derived from an EMBL/GenBank/DDBJ whole genome shotgun (WGS) entry which is preliminary data.</text>
</comment>
<dbReference type="Proteomes" id="UP000663852">
    <property type="component" value="Unassembled WGS sequence"/>
</dbReference>